<protein>
    <submittedName>
        <fullName evidence="4">DUF4091 domain-containing protein</fullName>
    </submittedName>
</protein>
<dbReference type="EMBL" id="JACHKF010000001">
    <property type="protein sequence ID" value="MBB6569891.1"/>
    <property type="molecule type" value="Genomic_DNA"/>
</dbReference>
<reference evidence="3 6" key="2">
    <citation type="submission" date="2020-08" db="EMBL/GenBank/DDBJ databases">
        <title>Sequencing the genomes of 1000 actinobacteria strains.</title>
        <authorList>
            <person name="Klenk H.-P."/>
        </authorList>
    </citation>
    <scope>NUCLEOTIDE SEQUENCE [LARGE SCALE GENOMIC DNA]</scope>
    <source>
        <strain evidence="3 6">DSM 15626</strain>
    </source>
</reference>
<dbReference type="GO" id="GO:0030246">
    <property type="term" value="F:carbohydrate binding"/>
    <property type="evidence" value="ECO:0007669"/>
    <property type="project" value="InterPro"/>
</dbReference>
<accession>A0A7Y4KX79</accession>
<gene>
    <name evidence="3" type="ORF">HNR71_005528</name>
    <name evidence="4" type="ORF">HPO96_08515</name>
</gene>
<name>A0A7Y4KX79_9ACTN</name>
<dbReference type="CDD" id="cd04083">
    <property type="entry name" value="CBM35_Lmo2446-like"/>
    <property type="match status" value="1"/>
</dbReference>
<evidence type="ECO:0000313" key="5">
    <source>
        <dbReference type="Proteomes" id="UP000534306"/>
    </source>
</evidence>
<keyword evidence="5" id="KW-1185">Reference proteome</keyword>
<feature type="domain" description="CBM6" evidence="2">
    <location>
        <begin position="561"/>
        <end position="687"/>
    </location>
</feature>
<proteinExistence type="predicted"/>
<dbReference type="SUPFAM" id="SSF49785">
    <property type="entry name" value="Galactose-binding domain-like"/>
    <property type="match status" value="1"/>
</dbReference>
<feature type="signal peptide" evidence="1">
    <location>
        <begin position="1"/>
        <end position="25"/>
    </location>
</feature>
<dbReference type="AlphaFoldDB" id="A0A7Y4KX79"/>
<dbReference type="PROSITE" id="PS51175">
    <property type="entry name" value="CBM6"/>
    <property type="match status" value="1"/>
</dbReference>
<dbReference type="Gene3D" id="2.60.120.260">
    <property type="entry name" value="Galactose-binding domain-like"/>
    <property type="match status" value="1"/>
</dbReference>
<evidence type="ECO:0000259" key="2">
    <source>
        <dbReference type="PROSITE" id="PS51175"/>
    </source>
</evidence>
<dbReference type="InterPro" id="IPR025150">
    <property type="entry name" value="GH123_cat"/>
</dbReference>
<dbReference type="InterPro" id="IPR053850">
    <property type="entry name" value="Glyco_hydro_123_N_2"/>
</dbReference>
<dbReference type="Proteomes" id="UP000553957">
    <property type="component" value="Unassembled WGS sequence"/>
</dbReference>
<dbReference type="InterPro" id="IPR005084">
    <property type="entry name" value="CBM6"/>
</dbReference>
<evidence type="ECO:0000313" key="6">
    <source>
        <dbReference type="Proteomes" id="UP000553957"/>
    </source>
</evidence>
<dbReference type="Pfam" id="PF13320">
    <property type="entry name" value="GH123_cat"/>
    <property type="match status" value="1"/>
</dbReference>
<dbReference type="Pfam" id="PF16990">
    <property type="entry name" value="CBM_35"/>
    <property type="match status" value="1"/>
</dbReference>
<dbReference type="RefSeq" id="WP_171672695.1">
    <property type="nucleotide sequence ID" value="NZ_BAAAGT010000002.1"/>
</dbReference>
<dbReference type="InterPro" id="IPR008979">
    <property type="entry name" value="Galactose-bd-like_sf"/>
</dbReference>
<evidence type="ECO:0000313" key="4">
    <source>
        <dbReference type="EMBL" id="NOL40284.1"/>
    </source>
</evidence>
<evidence type="ECO:0000256" key="1">
    <source>
        <dbReference type="SAM" id="SignalP"/>
    </source>
</evidence>
<comment type="caution">
    <text evidence="4">The sequence shown here is derived from an EMBL/GenBank/DDBJ whole genome shotgun (WGS) entry which is preliminary data.</text>
</comment>
<sequence>MKSHRLLPLFAVLTLLLAGTPAAGAASSAAPAAWTADSWKRVFRTDQRPAGASTAINWDSARNEAESYQILLRHTAAFRITGVTFTALTGPAGNLPATRLEYKFQNHHDPDGGGLVPDPLGNERAIDVARNVTQGIWVTVNVPAGQAAGTYTGTVDVATTAGVIAVPVSLAVYAVDIPNAVDSKYIYSTWNVFFNEYADHNGAVVADEIKERYGFTRYSPQWWQLMTDFAREQKATRQNQVHISIDPLLDGPTTLVNGRYQFNWTKFDQFVELFLREGSVQRLRGNPLLNALHTDRVWIIDNVDGATKVTLAPVGSAKAENWLDQYLPALKAHLDAKGWTDMWYQTISDEPSNVANYNRTAEKFRQYFGADARTQDALTELKTGLTGNVDIWIPLIDGLQRDPQFYRERQAAGDEVWTYVCLQPDPHAGWLNRFSTYPAYTARQIGWGNFKYGATGFFHWGYNAWKSGQYGEGETYPGDGYIVYPDVPNGTVRTSVRSVATRDGNEEYELLAILKRRDAAAADRLASTLVTAFDWFTDDTDLMARTRKELLLRAAGAALPPRVEAENGRLTGTARVDTVGSGYTGSGYVGWFDQQVGSSVTVDVQATRSGPHQLELRYSNGTPTISSLTLLVNGAAPRKVWFPATGDWNTTWESVQTTVDLVAGRNTVLLRFDADDGSTDLDSVVAW</sequence>
<organism evidence="4 5">
    <name type="scientific">Kribbella sandramycini</name>
    <dbReference type="NCBI Taxonomy" id="60450"/>
    <lineage>
        <taxon>Bacteria</taxon>
        <taxon>Bacillati</taxon>
        <taxon>Actinomycetota</taxon>
        <taxon>Actinomycetes</taxon>
        <taxon>Propionibacteriales</taxon>
        <taxon>Kribbellaceae</taxon>
        <taxon>Kribbella</taxon>
    </lineage>
</organism>
<dbReference type="Proteomes" id="UP000534306">
    <property type="component" value="Unassembled WGS sequence"/>
</dbReference>
<evidence type="ECO:0000313" key="3">
    <source>
        <dbReference type="EMBL" id="MBB6569891.1"/>
    </source>
</evidence>
<keyword evidence="1" id="KW-0732">Signal</keyword>
<dbReference type="EMBL" id="JABJRC010000002">
    <property type="protein sequence ID" value="NOL40284.1"/>
    <property type="molecule type" value="Genomic_DNA"/>
</dbReference>
<reference evidence="4 5" key="1">
    <citation type="submission" date="2020-05" db="EMBL/GenBank/DDBJ databases">
        <title>Genome sequence of Kribbella sandramycini ATCC 39419.</title>
        <authorList>
            <person name="Maclea K.S."/>
            <person name="Fair J.L."/>
        </authorList>
    </citation>
    <scope>NUCLEOTIDE SEQUENCE [LARGE SCALE GENOMIC DNA]</scope>
    <source>
        <strain evidence="4 5">ATCC 39419</strain>
    </source>
</reference>
<dbReference type="Pfam" id="PF22680">
    <property type="entry name" value="Glyco_hydro_123_N_2"/>
    <property type="match status" value="1"/>
</dbReference>
<feature type="chain" id="PRO_5044130737" evidence="1">
    <location>
        <begin position="26"/>
        <end position="687"/>
    </location>
</feature>